<evidence type="ECO:0000256" key="1">
    <source>
        <dbReference type="ARBA" id="ARBA00004141"/>
    </source>
</evidence>
<gene>
    <name evidence="6" type="ORF">FN960_06365</name>
</gene>
<dbReference type="GO" id="GO:0009847">
    <property type="term" value="P:spore germination"/>
    <property type="evidence" value="ECO:0007669"/>
    <property type="project" value="UniProtKB-UniRule"/>
</dbReference>
<comment type="subcellular location">
    <subcellularLocation>
        <location evidence="4">Cell membrane</location>
    </subcellularLocation>
    <subcellularLocation>
        <location evidence="1">Membrane</location>
        <topology evidence="1">Multi-pass membrane protein</topology>
    </subcellularLocation>
</comment>
<evidence type="ECO:0000256" key="2">
    <source>
        <dbReference type="ARBA" id="ARBA00005278"/>
    </source>
</evidence>
<reference evidence="6 7" key="1">
    <citation type="submission" date="2019-07" db="EMBL/GenBank/DDBJ databases">
        <authorList>
            <person name="Park Y.J."/>
            <person name="Jeong S.E."/>
            <person name="Jung H.S."/>
        </authorList>
    </citation>
    <scope>NUCLEOTIDE SEQUENCE [LARGE SCALE GENOMIC DNA]</scope>
    <source>
        <strain evidence="7">P16(2019)</strain>
    </source>
</reference>
<accession>A0A554A0Z1</accession>
<dbReference type="PANTHER" id="PTHR22550">
    <property type="entry name" value="SPORE GERMINATION PROTEIN"/>
    <property type="match status" value="1"/>
</dbReference>
<evidence type="ECO:0000256" key="5">
    <source>
        <dbReference type="SAM" id="Phobius"/>
    </source>
</evidence>
<dbReference type="InterPro" id="IPR004995">
    <property type="entry name" value="Spore_Ger"/>
</dbReference>
<sequence>MNAPCIKLDYSTHGKGEYIKSNWGCVVFRKWKQHRLQRKINQSTRPSTHSFEELLKTCRLSSDFEIYQLSKNSPITLYYYASVIKPEILHDEILPALQQVNQLSLEELRQAISIENNEIIEAVEDLMDGLMRGSVIIHSTQTPKQFLLVPAEHIENRSVSLPEVEFSVVGPKEAFVEPLQTNLNLIRKRIPIPELVVKEYTIGDLSKSKTAILYLHGIANEQVVHTLTQRITDIQFDQIVDSSFVAQLIADDSNSVFPQLIDTERPDRVASLLAEGKVAVILDGSPHALTGPTSFVEFFSAFEDYFLPWPIASIFRLIRLFAILFSVLSTALYVAVLTYHYEMIPTTLLNTLVSSRSGIPFPPVFEALILELVIELLREAGARLPAKIGQTIGIVGGIVIGTAAVDAGLTSNILLIIVALTGLASFTTPIYQMGNTIRLIRFPFILAAQWLGFLGVAACFALFLSHLLALTSLGHPYLVPIYPLRVADLKDSFFRLPFRLQTKRPQSIRAQKQNRFNKPNEKNHLIQPDIEE</sequence>
<dbReference type="PIRSF" id="PIRSF005690">
    <property type="entry name" value="GerBA"/>
    <property type="match status" value="1"/>
</dbReference>
<evidence type="ECO:0000313" key="7">
    <source>
        <dbReference type="Proteomes" id="UP000318521"/>
    </source>
</evidence>
<feature type="transmembrane region" description="Helical" evidence="5">
    <location>
        <begin position="317"/>
        <end position="339"/>
    </location>
</feature>
<dbReference type="OrthoDB" id="9772630at2"/>
<feature type="transmembrane region" description="Helical" evidence="5">
    <location>
        <begin position="413"/>
        <end position="432"/>
    </location>
</feature>
<organism evidence="6 7">
    <name type="scientific">Alkalicoccobacillus porphyridii</name>
    <dbReference type="NCBI Taxonomy" id="2597270"/>
    <lineage>
        <taxon>Bacteria</taxon>
        <taxon>Bacillati</taxon>
        <taxon>Bacillota</taxon>
        <taxon>Bacilli</taxon>
        <taxon>Bacillales</taxon>
        <taxon>Bacillaceae</taxon>
        <taxon>Alkalicoccobacillus</taxon>
    </lineage>
</organism>
<dbReference type="AlphaFoldDB" id="A0A554A0Z1"/>
<keyword evidence="5" id="KW-1133">Transmembrane helix</keyword>
<dbReference type="GO" id="GO:0005886">
    <property type="term" value="C:plasma membrane"/>
    <property type="evidence" value="ECO:0007669"/>
    <property type="project" value="UniProtKB-SubCell"/>
</dbReference>
<name>A0A554A0Z1_9BACI</name>
<keyword evidence="3 4" id="KW-0472">Membrane</keyword>
<dbReference type="PANTHER" id="PTHR22550:SF5">
    <property type="entry name" value="LEUCINE ZIPPER PROTEIN 4"/>
    <property type="match status" value="1"/>
</dbReference>
<comment type="caution">
    <text evidence="6">The sequence shown here is derived from an EMBL/GenBank/DDBJ whole genome shotgun (WGS) entry which is preliminary data.</text>
</comment>
<protein>
    <submittedName>
        <fullName evidence="6">Spore germination protein</fullName>
    </submittedName>
</protein>
<dbReference type="EMBL" id="VLXZ01000003">
    <property type="protein sequence ID" value="TSB47359.1"/>
    <property type="molecule type" value="Genomic_DNA"/>
</dbReference>
<evidence type="ECO:0000256" key="3">
    <source>
        <dbReference type="ARBA" id="ARBA00023136"/>
    </source>
</evidence>
<dbReference type="InterPro" id="IPR050768">
    <property type="entry name" value="UPF0353/GerABKA_families"/>
</dbReference>
<feature type="transmembrane region" description="Helical" evidence="5">
    <location>
        <begin position="389"/>
        <end position="407"/>
    </location>
</feature>
<keyword evidence="5" id="KW-0812">Transmembrane</keyword>
<evidence type="ECO:0000256" key="4">
    <source>
        <dbReference type="PIRNR" id="PIRNR005690"/>
    </source>
</evidence>
<proteinExistence type="inferred from homology"/>
<feature type="transmembrane region" description="Helical" evidence="5">
    <location>
        <begin position="444"/>
        <end position="469"/>
    </location>
</feature>
<evidence type="ECO:0000313" key="6">
    <source>
        <dbReference type="EMBL" id="TSB47359.1"/>
    </source>
</evidence>
<dbReference type="Pfam" id="PF03323">
    <property type="entry name" value="GerA"/>
    <property type="match status" value="1"/>
</dbReference>
<dbReference type="Proteomes" id="UP000318521">
    <property type="component" value="Unassembled WGS sequence"/>
</dbReference>
<comment type="similarity">
    <text evidence="2 4">Belongs to the GerABKA family.</text>
</comment>
<keyword evidence="7" id="KW-1185">Reference proteome</keyword>